<dbReference type="EMBL" id="WTUW01000002">
    <property type="protein sequence ID" value="MZR30770.1"/>
    <property type="molecule type" value="Genomic_DNA"/>
</dbReference>
<feature type="domain" description="DUF5681" evidence="2">
    <location>
        <begin position="20"/>
        <end position="94"/>
    </location>
</feature>
<evidence type="ECO:0000259" key="2">
    <source>
        <dbReference type="Pfam" id="PF18932"/>
    </source>
</evidence>
<dbReference type="InterPro" id="IPR043736">
    <property type="entry name" value="DUF5681"/>
</dbReference>
<dbReference type="AlphaFoldDB" id="A0A6L8W8R1"/>
<feature type="compositionally biased region" description="Basic and acidic residues" evidence="1">
    <location>
        <begin position="1"/>
        <end position="12"/>
    </location>
</feature>
<dbReference type="Proteomes" id="UP000476030">
    <property type="component" value="Unassembled WGS sequence"/>
</dbReference>
<proteinExistence type="predicted"/>
<sequence>MTDDGSRDDSKAGYKKPPVATRFKKGQSGNPKGRPRGRHRHAPYEAVLGQLVTIREDGVERKVTAAEAFLLQLAKRGLKRDISAAQSAMTVIEEGKALRAANDPGLTEMIINLVSPGSVNTALEPLRMARKLDAYRDTARMALEPWIVEAALERLGERHLTREEQRIVLKATRTPWKVNWPDWWEERP</sequence>
<protein>
    <recommendedName>
        <fullName evidence="2">DUF5681 domain-containing protein</fullName>
    </recommendedName>
</protein>
<evidence type="ECO:0000313" key="4">
    <source>
        <dbReference type="Proteomes" id="UP000476030"/>
    </source>
</evidence>
<accession>A0A6L8W8R1</accession>
<gene>
    <name evidence="3" type="ORF">GQE98_09005</name>
</gene>
<name>A0A6L8W8R1_9PROT</name>
<dbReference type="RefSeq" id="WP_161315322.1">
    <property type="nucleotide sequence ID" value="NZ_WTUW01000002.1"/>
</dbReference>
<evidence type="ECO:0000313" key="3">
    <source>
        <dbReference type="EMBL" id="MZR30770.1"/>
    </source>
</evidence>
<keyword evidence="4" id="KW-1185">Reference proteome</keyword>
<dbReference type="Pfam" id="PF18932">
    <property type="entry name" value="DUF5681"/>
    <property type="match status" value="1"/>
</dbReference>
<comment type="caution">
    <text evidence="3">The sequence shown here is derived from an EMBL/GenBank/DDBJ whole genome shotgun (WGS) entry which is preliminary data.</text>
</comment>
<reference evidence="3 4" key="1">
    <citation type="submission" date="2019-12" db="EMBL/GenBank/DDBJ databases">
        <title>Snethiella sp. nov. sp. isolated from sea sand.</title>
        <authorList>
            <person name="Kim J."/>
            <person name="Jeong S.E."/>
            <person name="Jung H.S."/>
            <person name="Jeon C.O."/>
        </authorList>
    </citation>
    <scope>NUCLEOTIDE SEQUENCE [LARGE SCALE GENOMIC DNA]</scope>
    <source>
        <strain evidence="3 4">DP05</strain>
    </source>
</reference>
<evidence type="ECO:0000256" key="1">
    <source>
        <dbReference type="SAM" id="MobiDB-lite"/>
    </source>
</evidence>
<organism evidence="3 4">
    <name type="scientific">Sneathiella litorea</name>
    <dbReference type="NCBI Taxonomy" id="2606216"/>
    <lineage>
        <taxon>Bacteria</taxon>
        <taxon>Pseudomonadati</taxon>
        <taxon>Pseudomonadota</taxon>
        <taxon>Alphaproteobacteria</taxon>
        <taxon>Sneathiellales</taxon>
        <taxon>Sneathiellaceae</taxon>
        <taxon>Sneathiella</taxon>
    </lineage>
</organism>
<feature type="region of interest" description="Disordered" evidence="1">
    <location>
        <begin position="1"/>
        <end position="41"/>
    </location>
</feature>